<dbReference type="AlphaFoldDB" id="A0A250FMY6"/>
<reference evidence="5 6" key="2">
    <citation type="submission" date="2017-06" db="EMBL/GenBank/DDBJ databases">
        <title>Capnocytophaga spp. assemblies.</title>
        <authorList>
            <person name="Gulvik C.A."/>
        </authorList>
    </citation>
    <scope>NUCLEOTIDE SEQUENCE [LARGE SCALE GENOMIC DNA]</scope>
    <source>
        <strain evidence="6">H4486</strain>
        <strain evidence="5">KC1668</strain>
    </source>
</reference>
<evidence type="ECO:0000313" key="7">
    <source>
        <dbReference type="Proteomes" id="UP000249902"/>
    </source>
</evidence>
<dbReference type="RefSeq" id="WP_002681073.1">
    <property type="nucleotide sequence ID" value="NZ_CP022383.1"/>
</dbReference>
<dbReference type="STRING" id="553177.CAPSP0001_2486"/>
<dbReference type="KEGG" id="cspu:CGC55_13020"/>
<dbReference type="PROSITE" id="PS50983">
    <property type="entry name" value="FE_B12_PBP"/>
    <property type="match status" value="1"/>
</dbReference>
<proteinExistence type="predicted"/>
<dbReference type="Gene3D" id="1.20.58.2180">
    <property type="match status" value="1"/>
</dbReference>
<dbReference type="PROSITE" id="PS51257">
    <property type="entry name" value="PROKAR_LIPOPROTEIN"/>
    <property type="match status" value="1"/>
</dbReference>
<evidence type="ECO:0000313" key="6">
    <source>
        <dbReference type="Proteomes" id="UP000217334"/>
    </source>
</evidence>
<dbReference type="PANTHER" id="PTHR30535:SF34">
    <property type="entry name" value="MOLYBDATE-BINDING PROTEIN MOLA"/>
    <property type="match status" value="1"/>
</dbReference>
<evidence type="ECO:0000313" key="2">
    <source>
        <dbReference type="EMBL" id="ATA78891.1"/>
    </source>
</evidence>
<sequence>MKYLFPILIAFLLSACDNTPKKQANTAEKVTITDMAGRKVSVPKQINHAFIDRSSVHLIYALDTLLPVNRVFNYNESEKKYLKKGFYEGKPYVTGSPIEEIIKLHPDVILFTVSLQNDTERAKETEKANALQQKTKNPVVLFSGEFQQYTEAISLLGTLLHKEEKAKELNAFIEKYCYSIPKIVATIPANERKTIYYAEGMNGLQTEPPTSLHSYLINYTGGKNIAEVELLPGKGKTNVSIEQIYNWNPDMILVWSGNFDDLYSYKAIRQEKIWQQLRAVKENQVYQVPWRPFGWIDRPPGLGRVMGSIWLASLTYPNYFKADLVPITQEFFKKFYHYDMDYIETRDIISAQPYITNK</sequence>
<dbReference type="Gene3D" id="3.40.50.1980">
    <property type="entry name" value="Nitrogenase molybdenum iron protein domain"/>
    <property type="match status" value="2"/>
</dbReference>
<dbReference type="InterPro" id="IPR002491">
    <property type="entry name" value="ABC_transptr_periplasmic_BD"/>
</dbReference>
<evidence type="ECO:0000313" key="5">
    <source>
        <dbReference type="Proteomes" id="UP000217301"/>
    </source>
</evidence>
<dbReference type="GO" id="GO:0071281">
    <property type="term" value="P:cellular response to iron ion"/>
    <property type="evidence" value="ECO:0007669"/>
    <property type="project" value="TreeGrafter"/>
</dbReference>
<evidence type="ECO:0000259" key="1">
    <source>
        <dbReference type="PROSITE" id="PS50983"/>
    </source>
</evidence>
<dbReference type="InterPro" id="IPR050902">
    <property type="entry name" value="ABC_Transporter_SBP"/>
</dbReference>
<protein>
    <submittedName>
        <fullName evidence="2">ABC transporter substrate-binding protein</fullName>
    </submittedName>
    <submittedName>
        <fullName evidence="4">Iron-dicitrate transporter substrate-binding subunit</fullName>
    </submittedName>
</protein>
<dbReference type="Proteomes" id="UP000217334">
    <property type="component" value="Chromosome"/>
</dbReference>
<name>A0A250FMY6_CAPSP</name>
<dbReference type="SUPFAM" id="SSF53807">
    <property type="entry name" value="Helical backbone' metal receptor"/>
    <property type="match status" value="1"/>
</dbReference>
<dbReference type="EMBL" id="UAVP01000010">
    <property type="protein sequence ID" value="SQA76460.1"/>
    <property type="molecule type" value="Genomic_DNA"/>
</dbReference>
<dbReference type="eggNOG" id="COG0614">
    <property type="taxonomic scope" value="Bacteria"/>
</dbReference>
<dbReference type="Proteomes" id="UP000249902">
    <property type="component" value="Unassembled WGS sequence"/>
</dbReference>
<accession>A0A250FMY6</accession>
<keyword evidence="5" id="KW-1185">Reference proteome</keyword>
<dbReference type="OrthoDB" id="9787830at2"/>
<reference evidence="2" key="1">
    <citation type="journal article" date="2017" name="Genome Announc.">
        <title>Twelve Complete Reference Genomes of Clinical Isolates in the Capnocytophaga Genus.</title>
        <authorList>
            <person name="Villarma A."/>
            <person name="Gulvik C.A."/>
            <person name="Rowe L.A."/>
            <person name="Sheth M."/>
            <person name="Juieng P."/>
            <person name="Nicholson A.C."/>
            <person name="Loparev V.N."/>
            <person name="McQuiston J.R."/>
        </authorList>
    </citation>
    <scope>NUCLEOTIDE SEQUENCE</scope>
    <source>
        <strain evidence="2">H4486</strain>
        <strain evidence="3">KC1668</strain>
    </source>
</reference>
<evidence type="ECO:0000313" key="3">
    <source>
        <dbReference type="EMBL" id="ATA85366.1"/>
    </source>
</evidence>
<organism evidence="2 6">
    <name type="scientific">Capnocytophaga sputigena</name>
    <dbReference type="NCBI Taxonomy" id="1019"/>
    <lineage>
        <taxon>Bacteria</taxon>
        <taxon>Pseudomonadati</taxon>
        <taxon>Bacteroidota</taxon>
        <taxon>Flavobacteriia</taxon>
        <taxon>Flavobacteriales</taxon>
        <taxon>Flavobacteriaceae</taxon>
        <taxon>Capnocytophaga</taxon>
    </lineage>
</organism>
<reference evidence="4 7" key="3">
    <citation type="submission" date="2018-06" db="EMBL/GenBank/DDBJ databases">
        <authorList>
            <consortium name="Pathogen Informatics"/>
            <person name="Doyle S."/>
        </authorList>
    </citation>
    <scope>NUCLEOTIDE SEQUENCE [LARGE SCALE GENOMIC DNA]</scope>
    <source>
        <strain evidence="4 7">NCTC11653</strain>
    </source>
</reference>
<evidence type="ECO:0000313" key="4">
    <source>
        <dbReference type="EMBL" id="SQA76460.1"/>
    </source>
</evidence>
<gene>
    <name evidence="3" type="ORF">CGC55_13020</name>
    <name evidence="2" type="ORF">CGC59_04015</name>
    <name evidence="4" type="ORF">NCTC11653_02385</name>
</gene>
<dbReference type="Proteomes" id="UP000217301">
    <property type="component" value="Chromosome"/>
</dbReference>
<dbReference type="Pfam" id="PF01497">
    <property type="entry name" value="Peripla_BP_2"/>
    <property type="match status" value="1"/>
</dbReference>
<feature type="domain" description="Fe/B12 periplasmic-binding" evidence="1">
    <location>
        <begin position="47"/>
        <end position="319"/>
    </location>
</feature>
<dbReference type="EMBL" id="CP022385">
    <property type="protein sequence ID" value="ATA85366.1"/>
    <property type="molecule type" value="Genomic_DNA"/>
</dbReference>
<dbReference type="PANTHER" id="PTHR30535">
    <property type="entry name" value="VITAMIN B12-BINDING PROTEIN"/>
    <property type="match status" value="1"/>
</dbReference>
<dbReference type="EMBL" id="CP022383">
    <property type="protein sequence ID" value="ATA78891.1"/>
    <property type="molecule type" value="Genomic_DNA"/>
</dbReference>